<organism evidence="2 3">
    <name type="scientific">Cohnella soli</name>
    <dbReference type="NCBI Taxonomy" id="425005"/>
    <lineage>
        <taxon>Bacteria</taxon>
        <taxon>Bacillati</taxon>
        <taxon>Bacillota</taxon>
        <taxon>Bacilli</taxon>
        <taxon>Bacillales</taxon>
        <taxon>Paenibacillaceae</taxon>
        <taxon>Cohnella</taxon>
    </lineage>
</organism>
<evidence type="ECO:0000313" key="2">
    <source>
        <dbReference type="EMBL" id="MFC5404912.1"/>
    </source>
</evidence>
<feature type="transmembrane region" description="Helical" evidence="1">
    <location>
        <begin position="127"/>
        <end position="145"/>
    </location>
</feature>
<protein>
    <recommendedName>
        <fullName evidence="4">Intracellular septation protein A</fullName>
    </recommendedName>
</protein>
<comment type="caution">
    <text evidence="2">The sequence shown here is derived from an EMBL/GenBank/DDBJ whole genome shotgun (WGS) entry which is preliminary data.</text>
</comment>
<keyword evidence="3" id="KW-1185">Reference proteome</keyword>
<evidence type="ECO:0008006" key="4">
    <source>
        <dbReference type="Google" id="ProtNLM"/>
    </source>
</evidence>
<evidence type="ECO:0000256" key="1">
    <source>
        <dbReference type="SAM" id="Phobius"/>
    </source>
</evidence>
<accession>A0ABW0HXK9</accession>
<gene>
    <name evidence="2" type="ORF">ACFPOF_19400</name>
</gene>
<keyword evidence="1" id="KW-0472">Membrane</keyword>
<feature type="transmembrane region" description="Helical" evidence="1">
    <location>
        <begin position="55"/>
        <end position="75"/>
    </location>
</feature>
<dbReference type="Proteomes" id="UP001596113">
    <property type="component" value="Unassembled WGS sequence"/>
</dbReference>
<reference evidence="3" key="1">
    <citation type="journal article" date="2019" name="Int. J. Syst. Evol. Microbiol.">
        <title>The Global Catalogue of Microorganisms (GCM) 10K type strain sequencing project: providing services to taxonomists for standard genome sequencing and annotation.</title>
        <authorList>
            <consortium name="The Broad Institute Genomics Platform"/>
            <consortium name="The Broad Institute Genome Sequencing Center for Infectious Disease"/>
            <person name="Wu L."/>
            <person name="Ma J."/>
        </authorList>
    </citation>
    <scope>NUCLEOTIDE SEQUENCE [LARGE SCALE GENOMIC DNA]</scope>
    <source>
        <strain evidence="3">CGMCC 1.18575</strain>
    </source>
</reference>
<sequence>MRKAYSRIAWGLVLAMLDFRMGGFDLLPDALGYVFVLVGLSQLKEGKRYFGIARWAVVGLLTLSMLQFFGLEATFSLTNGERPDLPTLLLAGLSTALELTMFYGICRGIRSSAVKRRRLSLAISAKNGWAILFAIGAASLFALPFQLNSAPENGPVYMLVLTVGYFLCSIWVIVLTRRAGRELAGPPNGDGNPSDEGIGEKLDVIV</sequence>
<feature type="transmembrane region" description="Helical" evidence="1">
    <location>
        <begin position="87"/>
        <end position="106"/>
    </location>
</feature>
<proteinExistence type="predicted"/>
<evidence type="ECO:0000313" key="3">
    <source>
        <dbReference type="Proteomes" id="UP001596113"/>
    </source>
</evidence>
<keyword evidence="1" id="KW-0812">Transmembrane</keyword>
<keyword evidence="1" id="KW-1133">Transmembrane helix</keyword>
<name>A0ABW0HXK9_9BACL</name>
<dbReference type="RefSeq" id="WP_378135626.1">
    <property type="nucleotide sequence ID" value="NZ_JBHSMI010000028.1"/>
</dbReference>
<dbReference type="EMBL" id="JBHSMI010000028">
    <property type="protein sequence ID" value="MFC5404912.1"/>
    <property type="molecule type" value="Genomic_DNA"/>
</dbReference>
<feature type="transmembrane region" description="Helical" evidence="1">
    <location>
        <begin position="157"/>
        <end position="175"/>
    </location>
</feature>